<evidence type="ECO:0000256" key="7">
    <source>
        <dbReference type="ARBA" id="ARBA00023237"/>
    </source>
</evidence>
<dbReference type="Gene3D" id="2.160.20.20">
    <property type="match status" value="1"/>
</dbReference>
<comment type="caution">
    <text evidence="10">The sequence shown here is derived from an EMBL/GenBank/DDBJ whole genome shotgun (WGS) entry which is preliminary data.</text>
</comment>
<feature type="signal peptide" evidence="8">
    <location>
        <begin position="1"/>
        <end position="28"/>
    </location>
</feature>
<evidence type="ECO:0000256" key="2">
    <source>
        <dbReference type="ARBA" id="ARBA00004442"/>
    </source>
</evidence>
<keyword evidence="11" id="KW-1185">Reference proteome</keyword>
<evidence type="ECO:0000313" key="10">
    <source>
        <dbReference type="EMBL" id="KAK9902707.1"/>
    </source>
</evidence>
<dbReference type="InterPro" id="IPR003368">
    <property type="entry name" value="POMP_repeat"/>
</dbReference>
<accession>A0ABR2YD63</accession>
<dbReference type="InterPro" id="IPR011050">
    <property type="entry name" value="Pectin_lyase_fold/virulence"/>
</dbReference>
<dbReference type="EMBL" id="JALJOT010000015">
    <property type="protein sequence ID" value="KAK9902707.1"/>
    <property type="molecule type" value="Genomic_DNA"/>
</dbReference>
<name>A0ABR2YD63_9CHLO</name>
<evidence type="ECO:0000256" key="4">
    <source>
        <dbReference type="ARBA" id="ARBA00022525"/>
    </source>
</evidence>
<dbReference type="InterPro" id="IPR012332">
    <property type="entry name" value="Autotransporter_pectin_lyase_C"/>
</dbReference>
<dbReference type="SUPFAM" id="SSF51126">
    <property type="entry name" value="Pectin lyase-like"/>
    <property type="match status" value="2"/>
</dbReference>
<evidence type="ECO:0000256" key="3">
    <source>
        <dbReference type="ARBA" id="ARBA00004613"/>
    </source>
</evidence>
<keyword evidence="7" id="KW-0998">Cell outer membrane</keyword>
<proteinExistence type="predicted"/>
<gene>
    <name evidence="10" type="ORF">WJX75_003360</name>
</gene>
<dbReference type="Pfam" id="PF13229">
    <property type="entry name" value="Beta_helix"/>
    <property type="match status" value="1"/>
</dbReference>
<sequence>MRHPAAAAGVAIRWGTLFAALLSSTALGQSVGTGGRWPECTIQIVGSKEIVAATSLQAKRSVANNVQQGTGPPNIARIDCLPGTETAQVTLTGGMGFAGFADNFTGVDFTQDDTLPGAILKMEGQNLVIRDSTFSNIAHGAPATLIVINSTLSITNTTFASNTQAAAGALFLNGSSVTIYDSLFDRNKGFQAGAINAIGQSNLLVNLTVFRSNNGSQGGGIGMQGGGQLRVVESLFLRNTAQNGGGIFVQKSADAVIHNCTFSSNTAAVNGAGVFQELTRGTLDACILRANKAQTGGGGYYNKCPDVSFVHNRFENNTANAGGAGLELNQCVGDVSFCVFSGNRGEKGGGLFMDQCATNVANSTFESNSATLLGGGLYRSFPSERSVVRGCKFIKNKAAQYGGAIYEQNVADGAVQGSKFSGNESPTGAAIYSRMSSTDVTANQNLDSADVESCAQNP</sequence>
<evidence type="ECO:0000256" key="6">
    <source>
        <dbReference type="ARBA" id="ARBA00023136"/>
    </source>
</evidence>
<protein>
    <recommendedName>
        <fullName evidence="9">Right handed beta helix domain-containing protein</fullName>
    </recommendedName>
</protein>
<keyword evidence="5 8" id="KW-0732">Signal</keyword>
<dbReference type="PANTHER" id="PTHR11319:SF35">
    <property type="entry name" value="OUTER MEMBRANE PROTEIN PMPC-RELATED"/>
    <property type="match status" value="1"/>
</dbReference>
<feature type="chain" id="PRO_5046892934" description="Right handed beta helix domain-containing protein" evidence="8">
    <location>
        <begin position="29"/>
        <end position="458"/>
    </location>
</feature>
<evidence type="ECO:0000256" key="1">
    <source>
        <dbReference type="ARBA" id="ARBA00004196"/>
    </source>
</evidence>
<evidence type="ECO:0000259" key="9">
    <source>
        <dbReference type="Pfam" id="PF13229"/>
    </source>
</evidence>
<keyword evidence="6" id="KW-0472">Membrane</keyword>
<dbReference type="PANTHER" id="PTHR11319">
    <property type="entry name" value="G PROTEIN-COUPLED RECEPTOR-RELATED"/>
    <property type="match status" value="1"/>
</dbReference>
<keyword evidence="4" id="KW-0964">Secreted</keyword>
<dbReference type="Proteomes" id="UP001491310">
    <property type="component" value="Unassembled WGS sequence"/>
</dbReference>
<feature type="domain" description="Right handed beta helix" evidence="9">
    <location>
        <begin position="169"/>
        <end position="319"/>
    </location>
</feature>
<reference evidence="10 11" key="1">
    <citation type="journal article" date="2024" name="Nat. Commun.">
        <title>Phylogenomics reveals the evolutionary origins of lichenization in chlorophyte algae.</title>
        <authorList>
            <person name="Puginier C."/>
            <person name="Libourel C."/>
            <person name="Otte J."/>
            <person name="Skaloud P."/>
            <person name="Haon M."/>
            <person name="Grisel S."/>
            <person name="Petersen M."/>
            <person name="Berrin J.G."/>
            <person name="Delaux P.M."/>
            <person name="Dal Grande F."/>
            <person name="Keller J."/>
        </authorList>
    </citation>
    <scope>NUCLEOTIDE SEQUENCE [LARGE SCALE GENOMIC DNA]</scope>
    <source>
        <strain evidence="10 11">SAG 216-7</strain>
    </source>
</reference>
<comment type="subcellular location">
    <subcellularLocation>
        <location evidence="1">Cell envelope</location>
    </subcellularLocation>
    <subcellularLocation>
        <location evidence="2">Cell outer membrane</location>
    </subcellularLocation>
    <subcellularLocation>
        <location evidence="3">Secreted</location>
    </subcellularLocation>
</comment>
<organism evidence="10 11">
    <name type="scientific">Coccomyxa subellipsoidea</name>
    <dbReference type="NCBI Taxonomy" id="248742"/>
    <lineage>
        <taxon>Eukaryota</taxon>
        <taxon>Viridiplantae</taxon>
        <taxon>Chlorophyta</taxon>
        <taxon>core chlorophytes</taxon>
        <taxon>Trebouxiophyceae</taxon>
        <taxon>Trebouxiophyceae incertae sedis</taxon>
        <taxon>Coccomyxaceae</taxon>
        <taxon>Coccomyxa</taxon>
    </lineage>
</organism>
<evidence type="ECO:0000313" key="11">
    <source>
        <dbReference type="Proteomes" id="UP001491310"/>
    </source>
</evidence>
<evidence type="ECO:0000256" key="8">
    <source>
        <dbReference type="SAM" id="SignalP"/>
    </source>
</evidence>
<evidence type="ECO:0000256" key="5">
    <source>
        <dbReference type="ARBA" id="ARBA00022729"/>
    </source>
</evidence>
<dbReference type="InterPro" id="IPR039448">
    <property type="entry name" value="Beta_helix"/>
</dbReference>
<dbReference type="NCBIfam" id="TIGR01376">
    <property type="entry name" value="POMP_repeat"/>
    <property type="match status" value="1"/>
</dbReference>
<dbReference type="Pfam" id="PF02415">
    <property type="entry name" value="Chlam_PMP"/>
    <property type="match status" value="1"/>
</dbReference>